<evidence type="ECO:0000256" key="6">
    <source>
        <dbReference type="ARBA" id="ARBA00022840"/>
    </source>
</evidence>
<dbReference type="EMBL" id="KB203854">
    <property type="protein sequence ID" value="ESO82686.1"/>
    <property type="molecule type" value="Genomic_DNA"/>
</dbReference>
<evidence type="ECO:0000256" key="8">
    <source>
        <dbReference type="ARBA" id="ARBA00051243"/>
    </source>
</evidence>
<protein>
    <recommendedName>
        <fullName evidence="13">Protein kinase domain-containing protein</fullName>
    </recommendedName>
</protein>
<evidence type="ECO:0000256" key="5">
    <source>
        <dbReference type="ARBA" id="ARBA00022777"/>
    </source>
</evidence>
<evidence type="ECO:0000256" key="4">
    <source>
        <dbReference type="ARBA" id="ARBA00022741"/>
    </source>
</evidence>
<keyword evidence="3" id="KW-0808">Transferase</keyword>
<dbReference type="CTD" id="20230429"/>
<dbReference type="PANTHER" id="PTHR24416">
    <property type="entry name" value="TYROSINE-PROTEIN KINASE RECEPTOR"/>
    <property type="match status" value="1"/>
</dbReference>
<evidence type="ECO:0000313" key="15">
    <source>
        <dbReference type="Proteomes" id="UP000030746"/>
    </source>
</evidence>
<gene>
    <name evidence="14" type="ORF">LOTGIDRAFT_109067</name>
</gene>
<accession>V3ZPB4</accession>
<dbReference type="RefSeq" id="XP_009066487.1">
    <property type="nucleotide sequence ID" value="XM_009068239.1"/>
</dbReference>
<dbReference type="Pfam" id="PF07714">
    <property type="entry name" value="PK_Tyr_Ser-Thr"/>
    <property type="match status" value="1"/>
</dbReference>
<dbReference type="Gene3D" id="1.10.510.10">
    <property type="entry name" value="Transferase(Phosphotransferase) domain 1"/>
    <property type="match status" value="1"/>
</dbReference>
<feature type="binding site" evidence="11">
    <location>
        <position position="202"/>
    </location>
    <ligand>
        <name>Mg(2+)</name>
        <dbReference type="ChEBI" id="CHEBI:18420"/>
    </ligand>
</feature>
<dbReference type="SMART" id="SM00219">
    <property type="entry name" value="TyrKc"/>
    <property type="match status" value="1"/>
</dbReference>
<dbReference type="GO" id="GO:0005524">
    <property type="term" value="F:ATP binding"/>
    <property type="evidence" value="ECO:0007669"/>
    <property type="project" value="UniProtKB-UniRule"/>
</dbReference>
<dbReference type="OrthoDB" id="28230at2759"/>
<keyword evidence="5" id="KW-0418">Kinase</keyword>
<dbReference type="InterPro" id="IPR017441">
    <property type="entry name" value="Protein_kinase_ATP_BS"/>
</dbReference>
<dbReference type="GO" id="GO:0043235">
    <property type="term" value="C:receptor complex"/>
    <property type="evidence" value="ECO:0007669"/>
    <property type="project" value="TreeGrafter"/>
</dbReference>
<feature type="binding site" evidence="10">
    <location>
        <begin position="13"/>
        <end position="20"/>
    </location>
    <ligand>
        <name>ATP</name>
        <dbReference type="ChEBI" id="CHEBI:30616"/>
    </ligand>
</feature>
<keyword evidence="6 10" id="KW-0067">ATP-binding</keyword>
<dbReference type="PROSITE" id="PS00107">
    <property type="entry name" value="PROTEIN_KINASE_ATP"/>
    <property type="match status" value="1"/>
</dbReference>
<dbReference type="Gene3D" id="3.30.200.20">
    <property type="entry name" value="Phosphorylase Kinase, domain 1"/>
    <property type="match status" value="1"/>
</dbReference>
<dbReference type="GO" id="GO:0004714">
    <property type="term" value="F:transmembrane receptor protein tyrosine kinase activity"/>
    <property type="evidence" value="ECO:0007669"/>
    <property type="project" value="UniProtKB-EC"/>
</dbReference>
<evidence type="ECO:0000256" key="10">
    <source>
        <dbReference type="PIRSR" id="PIRSR000615-2"/>
    </source>
</evidence>
<dbReference type="InterPro" id="IPR011009">
    <property type="entry name" value="Kinase-like_dom_sf"/>
</dbReference>
<keyword evidence="11" id="KW-0479">Metal-binding</keyword>
<dbReference type="CDD" id="cd00192">
    <property type="entry name" value="PTKc"/>
    <property type="match status" value="1"/>
</dbReference>
<dbReference type="PANTHER" id="PTHR24416:SF617">
    <property type="entry name" value="RET ONCOGENE, ISOFORM A"/>
    <property type="match status" value="1"/>
</dbReference>
<dbReference type="PROSITE" id="PS00109">
    <property type="entry name" value="PROTEIN_KINASE_TYR"/>
    <property type="match status" value="1"/>
</dbReference>
<evidence type="ECO:0000256" key="1">
    <source>
        <dbReference type="ARBA" id="ARBA00004167"/>
    </source>
</evidence>
<evidence type="ECO:0000256" key="9">
    <source>
        <dbReference type="PIRSR" id="PIRSR000615-1"/>
    </source>
</evidence>
<evidence type="ECO:0000256" key="12">
    <source>
        <dbReference type="PROSITE-ProRule" id="PRU10141"/>
    </source>
</evidence>
<evidence type="ECO:0000256" key="7">
    <source>
        <dbReference type="ARBA" id="ARBA00023137"/>
    </source>
</evidence>
<evidence type="ECO:0000256" key="11">
    <source>
        <dbReference type="PIRSR" id="PIRSR000615-3"/>
    </source>
</evidence>
<name>V3ZPB4_LOTGI</name>
<dbReference type="InterPro" id="IPR000719">
    <property type="entry name" value="Prot_kinase_dom"/>
</dbReference>
<organism evidence="14 15">
    <name type="scientific">Lottia gigantea</name>
    <name type="common">Giant owl limpet</name>
    <dbReference type="NCBI Taxonomy" id="225164"/>
    <lineage>
        <taxon>Eukaryota</taxon>
        <taxon>Metazoa</taxon>
        <taxon>Spiralia</taxon>
        <taxon>Lophotrochozoa</taxon>
        <taxon>Mollusca</taxon>
        <taxon>Gastropoda</taxon>
        <taxon>Patellogastropoda</taxon>
        <taxon>Lottioidea</taxon>
        <taxon>Lottiidae</taxon>
        <taxon>Lottia</taxon>
    </lineage>
</organism>
<evidence type="ECO:0000313" key="14">
    <source>
        <dbReference type="EMBL" id="ESO82686.1"/>
    </source>
</evidence>
<dbReference type="InterPro" id="IPR050122">
    <property type="entry name" value="RTK"/>
</dbReference>
<reference evidence="14 15" key="1">
    <citation type="journal article" date="2013" name="Nature">
        <title>Insights into bilaterian evolution from three spiralian genomes.</title>
        <authorList>
            <person name="Simakov O."/>
            <person name="Marletaz F."/>
            <person name="Cho S.J."/>
            <person name="Edsinger-Gonzales E."/>
            <person name="Havlak P."/>
            <person name="Hellsten U."/>
            <person name="Kuo D.H."/>
            <person name="Larsson T."/>
            <person name="Lv J."/>
            <person name="Arendt D."/>
            <person name="Savage R."/>
            <person name="Osoegawa K."/>
            <person name="de Jong P."/>
            <person name="Grimwood J."/>
            <person name="Chapman J.A."/>
            <person name="Shapiro H."/>
            <person name="Aerts A."/>
            <person name="Otillar R.P."/>
            <person name="Terry A.Y."/>
            <person name="Boore J.L."/>
            <person name="Grigoriev I.V."/>
            <person name="Lindberg D.R."/>
            <person name="Seaver E.C."/>
            <person name="Weisblat D.A."/>
            <person name="Putnam N.H."/>
            <person name="Rokhsar D.S."/>
        </authorList>
    </citation>
    <scope>NUCLEOTIDE SEQUENCE [LARGE SCALE GENOMIC DNA]</scope>
</reference>
<keyword evidence="7" id="KW-0829">Tyrosine-protein kinase</keyword>
<sequence>FPRNRLKFVDHLGEGKFGRVYKAEALSICKSGKWETVAVKMWKDTATDGEKEDFYHELMIVKKITHHPNVVSFLGTSKAQGSDSVLMIMEYVPAGDLLKFLRNKRTYYNQIELVNKTSDERVEPAQSNGSINGGLSGENSFTTSRQTEFSTFQPDLTPKDLLCFSHQIAKGLNHIASLKIVHRDVAARNVLVGENNICKISDFGLARDIEGSDEYERTTKGPLPIRWMSIESLRDNVHSTKSDVWSYGVCLWEIATFGASPYPGKSAKMAMESILSGENLSCPSHCKHEFYAIMESCWTTDPINRPNFEDLVHKLEEMLEAEGEYMMLDCFDEGIYCVIDETPSDERA</sequence>
<keyword evidence="2" id="KW-0597">Phosphoprotein</keyword>
<dbReference type="GeneID" id="20230429"/>
<dbReference type="PIRSF" id="PIRSF000615">
    <property type="entry name" value="TyrPK_CSF1-R"/>
    <property type="match status" value="1"/>
</dbReference>
<feature type="binding site" evidence="10">
    <location>
        <begin position="90"/>
        <end position="96"/>
    </location>
    <ligand>
        <name>ATP</name>
        <dbReference type="ChEBI" id="CHEBI:30616"/>
    </ligand>
</feature>
<dbReference type="OMA" id="RCLDICV"/>
<keyword evidence="15" id="KW-1185">Reference proteome</keyword>
<dbReference type="AlphaFoldDB" id="V3ZPB4"/>
<dbReference type="PROSITE" id="PS50011">
    <property type="entry name" value="PROTEIN_KINASE_DOM"/>
    <property type="match status" value="1"/>
</dbReference>
<proteinExistence type="predicted"/>
<keyword evidence="11" id="KW-0460">Magnesium</keyword>
<dbReference type="InterPro" id="IPR001245">
    <property type="entry name" value="Ser-Thr/Tyr_kinase_cat_dom"/>
</dbReference>
<dbReference type="GO" id="GO:0046872">
    <property type="term" value="F:metal ion binding"/>
    <property type="evidence" value="ECO:0007669"/>
    <property type="project" value="UniProtKB-KW"/>
</dbReference>
<dbReference type="FunFam" id="1.10.510.10:FF:000554">
    <property type="entry name" value="Predicted protein"/>
    <property type="match status" value="1"/>
</dbReference>
<comment type="subcellular location">
    <subcellularLocation>
        <location evidence="1">Membrane</location>
        <topology evidence="1">Single-pass membrane protein</topology>
    </subcellularLocation>
</comment>
<evidence type="ECO:0000256" key="2">
    <source>
        <dbReference type="ARBA" id="ARBA00022553"/>
    </source>
</evidence>
<feature type="binding site" evidence="10 12">
    <location>
        <position position="40"/>
    </location>
    <ligand>
        <name>ATP</name>
        <dbReference type="ChEBI" id="CHEBI:30616"/>
    </ligand>
</feature>
<feature type="non-terminal residue" evidence="14">
    <location>
        <position position="1"/>
    </location>
</feature>
<evidence type="ECO:0000256" key="3">
    <source>
        <dbReference type="ARBA" id="ARBA00022679"/>
    </source>
</evidence>
<comment type="catalytic activity">
    <reaction evidence="8">
        <text>L-tyrosyl-[protein] + ATP = O-phospho-L-tyrosyl-[protein] + ADP + H(+)</text>
        <dbReference type="Rhea" id="RHEA:10596"/>
        <dbReference type="Rhea" id="RHEA-COMP:10136"/>
        <dbReference type="Rhea" id="RHEA-COMP:20101"/>
        <dbReference type="ChEBI" id="CHEBI:15378"/>
        <dbReference type="ChEBI" id="CHEBI:30616"/>
        <dbReference type="ChEBI" id="CHEBI:46858"/>
        <dbReference type="ChEBI" id="CHEBI:61978"/>
        <dbReference type="ChEBI" id="CHEBI:456216"/>
        <dbReference type="EC" id="2.7.10.1"/>
    </reaction>
</comment>
<dbReference type="KEGG" id="lgi:LOTGIDRAFT_109067"/>
<evidence type="ECO:0000259" key="13">
    <source>
        <dbReference type="PROSITE" id="PS50011"/>
    </source>
</evidence>
<dbReference type="InterPro" id="IPR008266">
    <property type="entry name" value="Tyr_kinase_AS"/>
</dbReference>
<keyword evidence="4 10" id="KW-0547">Nucleotide-binding</keyword>
<dbReference type="HOGENOM" id="CLU_000288_7_40_1"/>
<feature type="binding site" evidence="11">
    <location>
        <position position="189"/>
    </location>
    <ligand>
        <name>Mg(2+)</name>
        <dbReference type="ChEBI" id="CHEBI:18420"/>
    </ligand>
</feature>
<dbReference type="Proteomes" id="UP000030746">
    <property type="component" value="Unassembled WGS sequence"/>
</dbReference>
<dbReference type="STRING" id="225164.V3ZPB4"/>
<feature type="binding site" evidence="10">
    <location>
        <position position="188"/>
    </location>
    <ligand>
        <name>ATP</name>
        <dbReference type="ChEBI" id="CHEBI:30616"/>
    </ligand>
</feature>
<dbReference type="GO" id="GO:0005886">
    <property type="term" value="C:plasma membrane"/>
    <property type="evidence" value="ECO:0007669"/>
    <property type="project" value="TreeGrafter"/>
</dbReference>
<dbReference type="GO" id="GO:0007169">
    <property type="term" value="P:cell surface receptor protein tyrosine kinase signaling pathway"/>
    <property type="evidence" value="ECO:0007669"/>
    <property type="project" value="TreeGrafter"/>
</dbReference>
<feature type="domain" description="Protein kinase" evidence="13">
    <location>
        <begin position="6"/>
        <end position="319"/>
    </location>
</feature>
<dbReference type="InterPro" id="IPR020635">
    <property type="entry name" value="Tyr_kinase_cat_dom"/>
</dbReference>
<feature type="active site" description="Proton acceptor" evidence="9">
    <location>
        <position position="184"/>
    </location>
</feature>
<dbReference type="SUPFAM" id="SSF56112">
    <property type="entry name" value="Protein kinase-like (PK-like)"/>
    <property type="match status" value="1"/>
</dbReference>